<reference evidence="2" key="2">
    <citation type="submission" date="2016-04" db="UniProtKB">
        <authorList>
            <consortium name="EnsemblMetazoa"/>
        </authorList>
    </citation>
    <scope>IDENTIFICATION</scope>
</reference>
<gene>
    <name evidence="2" type="primary">107369303</name>
</gene>
<evidence type="ECO:0000313" key="2">
    <source>
        <dbReference type="EnsemblMetazoa" id="tetur01g17294.1"/>
    </source>
</evidence>
<dbReference type="OMA" id="QNEACLA"/>
<dbReference type="KEGG" id="tut:107369303"/>
<dbReference type="EnsemblMetazoa" id="tetur01g17294.1">
    <property type="protein sequence ID" value="tetur01g17294.1"/>
    <property type="gene ID" value="tetur01g17294"/>
</dbReference>
<dbReference type="InterPro" id="IPR032675">
    <property type="entry name" value="LRR_dom_sf"/>
</dbReference>
<organism evidence="2 3">
    <name type="scientific">Tetranychus urticae</name>
    <name type="common">Two-spotted spider mite</name>
    <dbReference type="NCBI Taxonomy" id="32264"/>
    <lineage>
        <taxon>Eukaryota</taxon>
        <taxon>Metazoa</taxon>
        <taxon>Ecdysozoa</taxon>
        <taxon>Arthropoda</taxon>
        <taxon>Chelicerata</taxon>
        <taxon>Arachnida</taxon>
        <taxon>Acari</taxon>
        <taxon>Acariformes</taxon>
        <taxon>Trombidiformes</taxon>
        <taxon>Prostigmata</taxon>
        <taxon>Eleutherengona</taxon>
        <taxon>Raphignathae</taxon>
        <taxon>Tetranychoidea</taxon>
        <taxon>Tetranychidae</taxon>
        <taxon>Tetranychus</taxon>
    </lineage>
</organism>
<protein>
    <recommendedName>
        <fullName evidence="1">F-box domain-containing protein</fullName>
    </recommendedName>
</protein>
<accession>A0A158P4D2</accession>
<dbReference type="OrthoDB" id="10257471at2759"/>
<dbReference type="Gene3D" id="3.80.10.10">
    <property type="entry name" value="Ribonuclease Inhibitor"/>
    <property type="match status" value="1"/>
</dbReference>
<dbReference type="Proteomes" id="UP000015104">
    <property type="component" value="Unassembled WGS sequence"/>
</dbReference>
<dbReference type="Gene3D" id="1.20.1280.50">
    <property type="match status" value="1"/>
</dbReference>
<proteinExistence type="predicted"/>
<reference evidence="3" key="1">
    <citation type="submission" date="2011-08" db="EMBL/GenBank/DDBJ databases">
        <authorList>
            <person name="Rombauts S."/>
        </authorList>
    </citation>
    <scope>NUCLEOTIDE SEQUENCE</scope>
    <source>
        <strain evidence="3">London</strain>
    </source>
</reference>
<name>A0A158P4D2_TETUR</name>
<dbReference type="InterPro" id="IPR001810">
    <property type="entry name" value="F-box_dom"/>
</dbReference>
<dbReference type="SUPFAM" id="SSF52047">
    <property type="entry name" value="RNI-like"/>
    <property type="match status" value="1"/>
</dbReference>
<dbReference type="Pfam" id="PF12937">
    <property type="entry name" value="F-box-like"/>
    <property type="match status" value="1"/>
</dbReference>
<dbReference type="AlphaFoldDB" id="A0A158P4D2"/>
<sequence>MVDFNHLPDELLMKIFQLDYNLDNLNNYSKVCCRWRPLIFSILHKLNCLKVDTHLTKYHVGFYDKIPFPYHGAIGKIEILQFMPNLKFLVVHDLYSPADDNGETGPKLRMVIDILTSVKSIKGIIFGKNQNEACLAEFCGNVEMLSFEHSGEFPVKYFDFYGYGANLKQLHVNYFSFELLGTFANFIPNLERLHLRYMRSSSTYNGPVLRNLKMLSLVNIGRFGFDGFRFIDFCPSLKSIFICLDNIYEFDVYQLDESLKNNQVEDLVMETAHHNSHNIDTIKKFLSKFPNLKHFAFRGGPKVYEILPEEFVEMFPKLVLLDVRGAKFIARFKDHRTRMAEYCKKVKRSIKFIQNQEDLDHLLPDDHLIVKELDFMKYCFFKIHSKHPKIMDPSN</sequence>
<keyword evidence="3" id="KW-1185">Reference proteome</keyword>
<dbReference type="EMBL" id="CAEY01000468">
    <property type="status" value="NOT_ANNOTATED_CDS"/>
    <property type="molecule type" value="Genomic_DNA"/>
</dbReference>
<evidence type="ECO:0000259" key="1">
    <source>
        <dbReference type="Pfam" id="PF12937"/>
    </source>
</evidence>
<evidence type="ECO:0000313" key="3">
    <source>
        <dbReference type="Proteomes" id="UP000015104"/>
    </source>
</evidence>
<feature type="domain" description="F-box" evidence="1">
    <location>
        <begin position="4"/>
        <end position="42"/>
    </location>
</feature>